<protein>
    <submittedName>
        <fullName evidence="2">Uncharacterized protein</fullName>
    </submittedName>
</protein>
<proteinExistence type="predicted"/>
<keyword evidence="1" id="KW-0812">Transmembrane</keyword>
<feature type="transmembrane region" description="Helical" evidence="1">
    <location>
        <begin position="142"/>
        <end position="164"/>
    </location>
</feature>
<sequence length="222" mass="25915">MDISQLLIEKQRLIEKGRELLSNKIFPDEVLVNIRDERLRKDIAKEIFTPNDIRFEDLSKEEQVKRRESLKVQLLFSEYLHSFVTLKSITYLLLIIGLITLITAILHINNNLYFGIITSFIGILLFLISLDKEKVVKYSLKIAIIYSVLYLIELIILKIPMPYIQPINVDVLESRRGALTKIVNLVSPYLYVILRIVVGVFLFKIYTAQQKFIEGKRKFKQG</sequence>
<feature type="transmembrane region" description="Helical" evidence="1">
    <location>
        <begin position="89"/>
        <end position="106"/>
    </location>
</feature>
<organism evidence="2 3">
    <name type="scientific">Capnocytophaga canimorsus</name>
    <dbReference type="NCBI Taxonomy" id="28188"/>
    <lineage>
        <taxon>Bacteria</taxon>
        <taxon>Pseudomonadati</taxon>
        <taxon>Bacteroidota</taxon>
        <taxon>Flavobacteriia</taxon>
        <taxon>Flavobacteriales</taxon>
        <taxon>Flavobacteriaceae</taxon>
        <taxon>Capnocytophaga</taxon>
    </lineage>
</organism>
<dbReference type="AlphaFoldDB" id="A0A250G2X0"/>
<keyword evidence="1" id="KW-0472">Membrane</keyword>
<reference evidence="3" key="1">
    <citation type="submission" date="2017-06" db="EMBL/GenBank/DDBJ databases">
        <title>Capnocytophaga spp. assemblies.</title>
        <authorList>
            <person name="Gulvik C.A."/>
        </authorList>
    </citation>
    <scope>NUCLEOTIDE SEQUENCE [LARGE SCALE GENOMIC DNA]</scope>
    <source>
        <strain evidence="3">H5594</strain>
    </source>
</reference>
<feature type="transmembrane region" description="Helical" evidence="1">
    <location>
        <begin position="189"/>
        <end position="208"/>
    </location>
</feature>
<dbReference type="EMBL" id="CP022388">
    <property type="protein sequence ID" value="ATA91105.1"/>
    <property type="molecule type" value="Genomic_DNA"/>
</dbReference>
<feature type="transmembrane region" description="Helical" evidence="1">
    <location>
        <begin position="112"/>
        <end position="130"/>
    </location>
</feature>
<evidence type="ECO:0000313" key="3">
    <source>
        <dbReference type="Proteomes" id="UP000243136"/>
    </source>
</evidence>
<name>A0A250G2X0_9FLAO</name>
<gene>
    <name evidence="2" type="ORF">CGC56_02325</name>
</gene>
<keyword evidence="1" id="KW-1133">Transmembrane helix</keyword>
<dbReference type="Proteomes" id="UP000243136">
    <property type="component" value="Chromosome"/>
</dbReference>
<dbReference type="RefSeq" id="WP_095916715.1">
    <property type="nucleotide sequence ID" value="NZ_CP022388.1"/>
</dbReference>
<evidence type="ECO:0000313" key="2">
    <source>
        <dbReference type="EMBL" id="ATA91105.1"/>
    </source>
</evidence>
<evidence type="ECO:0000256" key="1">
    <source>
        <dbReference type="SAM" id="Phobius"/>
    </source>
</evidence>
<accession>A0A250G2X0</accession>